<dbReference type="EMBL" id="QXCT01000002">
    <property type="protein sequence ID" value="MDW9257280.1"/>
    <property type="molecule type" value="Genomic_DNA"/>
</dbReference>
<dbReference type="AlphaFoldDB" id="A0AAW9D5U0"/>
<sequence>MPCTDAAHGENARGARRITVAFLARRVDEIISFNRRNLSFYSRGQ</sequence>
<accession>A0AAW9D5U0</accession>
<reference evidence="1" key="1">
    <citation type="submission" date="2018-08" db="EMBL/GenBank/DDBJ databases">
        <title>Identification of Burkholderia cepacia strains that express a Burkholderia pseudomallei-like capsular polysaccharide.</title>
        <authorList>
            <person name="Burtnick M.N."/>
            <person name="Vongsouvath M."/>
            <person name="Newton P."/>
            <person name="Wuthiekanun V."/>
            <person name="Limmathurotsakul D."/>
            <person name="Brett P.J."/>
            <person name="Chantratita N."/>
            <person name="Dance D.A."/>
        </authorList>
    </citation>
    <scope>NUCLEOTIDE SEQUENCE</scope>
    <source>
        <strain evidence="1">SBXCC001</strain>
    </source>
</reference>
<organism evidence="1 2">
    <name type="scientific">Burkholderia thailandensis</name>
    <dbReference type="NCBI Taxonomy" id="57975"/>
    <lineage>
        <taxon>Bacteria</taxon>
        <taxon>Pseudomonadati</taxon>
        <taxon>Pseudomonadota</taxon>
        <taxon>Betaproteobacteria</taxon>
        <taxon>Burkholderiales</taxon>
        <taxon>Burkholderiaceae</taxon>
        <taxon>Burkholderia</taxon>
        <taxon>pseudomallei group</taxon>
    </lineage>
</organism>
<name>A0AAW9D5U0_BURTH</name>
<comment type="caution">
    <text evidence="1">The sequence shown here is derived from an EMBL/GenBank/DDBJ whole genome shotgun (WGS) entry which is preliminary data.</text>
</comment>
<gene>
    <name evidence="1" type="ORF">C7S16_1875</name>
</gene>
<dbReference type="Proteomes" id="UP001272137">
    <property type="component" value="Unassembled WGS sequence"/>
</dbReference>
<protein>
    <submittedName>
        <fullName evidence="1">Uncharacterized protein</fullName>
    </submittedName>
</protein>
<evidence type="ECO:0000313" key="1">
    <source>
        <dbReference type="EMBL" id="MDW9257280.1"/>
    </source>
</evidence>
<evidence type="ECO:0000313" key="2">
    <source>
        <dbReference type="Proteomes" id="UP001272137"/>
    </source>
</evidence>
<proteinExistence type="predicted"/>